<sequence>MSKQISAKELAEIVTKLLTKDSGELDDSAIFSSFMTEIANVICNHCGGEVKNPASPLDEVWYVGIHGNDSLPDAFGGIWREYDPDGELTNKSDLLDPEA</sequence>
<organism evidence="1 2">
    <name type="scientific">Simplicispira suum</name>
    <dbReference type="NCBI Taxonomy" id="2109915"/>
    <lineage>
        <taxon>Bacteria</taxon>
        <taxon>Pseudomonadati</taxon>
        <taxon>Pseudomonadota</taxon>
        <taxon>Betaproteobacteria</taxon>
        <taxon>Burkholderiales</taxon>
        <taxon>Comamonadaceae</taxon>
        <taxon>Simplicispira</taxon>
    </lineage>
</organism>
<dbReference type="RefSeq" id="WP_106448436.1">
    <property type="nucleotide sequence ID" value="NZ_CP027670.1"/>
</dbReference>
<evidence type="ECO:0000313" key="1">
    <source>
        <dbReference type="EMBL" id="AVO43488.1"/>
    </source>
</evidence>
<protein>
    <submittedName>
        <fullName evidence="1">Uncharacterized protein</fullName>
    </submittedName>
</protein>
<evidence type="ECO:0000313" key="2">
    <source>
        <dbReference type="Proteomes" id="UP000239326"/>
    </source>
</evidence>
<dbReference type="OrthoDB" id="6608033at2"/>
<reference evidence="1 2" key="1">
    <citation type="submission" date="2018-03" db="EMBL/GenBank/DDBJ databases">
        <title>Genome sequencing of Simplicispira sp.</title>
        <authorList>
            <person name="Kim S.-J."/>
            <person name="Heo J."/>
            <person name="Kwon S.-W."/>
        </authorList>
    </citation>
    <scope>NUCLEOTIDE SEQUENCE [LARGE SCALE GENOMIC DNA]</scope>
    <source>
        <strain evidence="1 2">SC1-8</strain>
        <plasmid evidence="1 2">unnamed1</plasmid>
    </source>
</reference>
<accession>A0A2S0N5R5</accession>
<keyword evidence="2" id="KW-1185">Reference proteome</keyword>
<dbReference type="AlphaFoldDB" id="A0A2S0N5R5"/>
<dbReference type="KEGG" id="simp:C6571_18875"/>
<name>A0A2S0N5R5_9BURK</name>
<dbReference type="Proteomes" id="UP000239326">
    <property type="component" value="Plasmid unnamed1"/>
</dbReference>
<gene>
    <name evidence="1" type="ORF">C6571_18875</name>
</gene>
<geneLocation type="plasmid" evidence="1 2">
    <name>unnamed1</name>
</geneLocation>
<proteinExistence type="predicted"/>
<keyword evidence="1" id="KW-0614">Plasmid</keyword>
<dbReference type="EMBL" id="CP027670">
    <property type="protein sequence ID" value="AVO43488.1"/>
    <property type="molecule type" value="Genomic_DNA"/>
</dbReference>